<dbReference type="Pfam" id="PF13668">
    <property type="entry name" value="Ferritin_2"/>
    <property type="match status" value="1"/>
</dbReference>
<dbReference type="PANTHER" id="PTHR38705">
    <property type="entry name" value="PROTEIN RDS1"/>
    <property type="match status" value="1"/>
</dbReference>
<dbReference type="CDD" id="cd00657">
    <property type="entry name" value="Ferritin_like"/>
    <property type="match status" value="1"/>
</dbReference>
<feature type="chain" id="PRO_5041450383" evidence="1">
    <location>
        <begin position="19"/>
        <end position="312"/>
    </location>
</feature>
<reference evidence="2" key="1">
    <citation type="submission" date="2022-08" db="EMBL/GenBank/DDBJ databases">
        <authorList>
            <consortium name="DOE Joint Genome Institute"/>
            <person name="Min B."/>
            <person name="Riley R."/>
            <person name="Sierra-Patev S."/>
            <person name="Naranjo-Ortiz M."/>
            <person name="Looney B."/>
            <person name="Konkel Z."/>
            <person name="Slot J.C."/>
            <person name="Sakamoto Y."/>
            <person name="Steenwyk J.L."/>
            <person name="Rokas A."/>
            <person name="Carro J."/>
            <person name="Camarero S."/>
            <person name="Ferreira P."/>
            <person name="Molpeceres G."/>
            <person name="Ruiz-Duenas F.J."/>
            <person name="Serrano A."/>
            <person name="Henrissat B."/>
            <person name="Drula E."/>
            <person name="Hughes K.W."/>
            <person name="Mata J.L."/>
            <person name="Ishikawa N.K."/>
            <person name="Vargas-Isla R."/>
            <person name="Ushijima S."/>
            <person name="Smith C.A."/>
            <person name="Ahrendt S."/>
            <person name="Andreopoulos W."/>
            <person name="He G."/>
            <person name="Labutti K."/>
            <person name="Lipzen A."/>
            <person name="Ng V."/>
            <person name="Sandor L."/>
            <person name="Barry K."/>
            <person name="Martinez A.T."/>
            <person name="Xiao Y."/>
            <person name="Gibbons J.G."/>
            <person name="Terashima K."/>
            <person name="Hibbett D.S."/>
            <person name="Grigoriev I.V."/>
        </authorList>
    </citation>
    <scope>NUCLEOTIDE SEQUENCE</scope>
    <source>
        <strain evidence="2">TFB9207</strain>
    </source>
</reference>
<dbReference type="InterPro" id="IPR039254">
    <property type="entry name" value="Rds1"/>
</dbReference>
<accession>A0AA38P637</accession>
<gene>
    <name evidence="2" type="ORF">F5878DRAFT_236626</name>
</gene>
<protein>
    <submittedName>
        <fullName evidence="2">Ferritin-like domain-containing protein</fullName>
    </submittedName>
</protein>
<evidence type="ECO:0000313" key="3">
    <source>
        <dbReference type="Proteomes" id="UP001163846"/>
    </source>
</evidence>
<sequence length="312" mass="32710">MKSISLLTYGSLVCAASAFVLPQARDSSSNSTSTNSTIDDTVVLNFALTLEHLENAFYTGALNNFTEDDFINDGLPSWARGRFEQIASHEQSHVELLTSALGDNATKACNYSFPYTSPSSFAALSQVLEGVGVSAYAGAAQYVSSKSYLTTAAVILSTEARHAAWVAGPVNKENPWNGPFDTPLGLDVIYTLAAQFITSCPSSNPSLPVKAFPALTFGDASPGQAANITADGVSTDGQYVAFFSGLSTIFVPVQDGQVVVPNKTISYAVLTNSNTTADDSTISAGVAILQFPFNSNGTSLSTTGESSMNVRN</sequence>
<evidence type="ECO:0000313" key="2">
    <source>
        <dbReference type="EMBL" id="KAJ3837005.1"/>
    </source>
</evidence>
<proteinExistence type="predicted"/>
<dbReference type="InterPro" id="IPR012347">
    <property type="entry name" value="Ferritin-like"/>
</dbReference>
<dbReference type="InterPro" id="IPR009078">
    <property type="entry name" value="Ferritin-like_SF"/>
</dbReference>
<comment type="caution">
    <text evidence="2">The sequence shown here is derived from an EMBL/GenBank/DDBJ whole genome shotgun (WGS) entry which is preliminary data.</text>
</comment>
<dbReference type="Gene3D" id="1.20.1260.10">
    <property type="match status" value="1"/>
</dbReference>
<name>A0AA38P637_9AGAR</name>
<dbReference type="PANTHER" id="PTHR38705:SF1">
    <property type="entry name" value="PROTEIN RDS1"/>
    <property type="match status" value="1"/>
</dbReference>
<organism evidence="2 3">
    <name type="scientific">Lentinula raphanica</name>
    <dbReference type="NCBI Taxonomy" id="153919"/>
    <lineage>
        <taxon>Eukaryota</taxon>
        <taxon>Fungi</taxon>
        <taxon>Dikarya</taxon>
        <taxon>Basidiomycota</taxon>
        <taxon>Agaricomycotina</taxon>
        <taxon>Agaricomycetes</taxon>
        <taxon>Agaricomycetidae</taxon>
        <taxon>Agaricales</taxon>
        <taxon>Marasmiineae</taxon>
        <taxon>Omphalotaceae</taxon>
        <taxon>Lentinula</taxon>
    </lineage>
</organism>
<keyword evidence="1" id="KW-0732">Signal</keyword>
<keyword evidence="3" id="KW-1185">Reference proteome</keyword>
<feature type="signal peptide" evidence="1">
    <location>
        <begin position="1"/>
        <end position="18"/>
    </location>
</feature>
<dbReference type="AlphaFoldDB" id="A0AA38P637"/>
<dbReference type="EMBL" id="MU806279">
    <property type="protein sequence ID" value="KAJ3837005.1"/>
    <property type="molecule type" value="Genomic_DNA"/>
</dbReference>
<dbReference type="Proteomes" id="UP001163846">
    <property type="component" value="Unassembled WGS sequence"/>
</dbReference>
<evidence type="ECO:0000256" key="1">
    <source>
        <dbReference type="SAM" id="SignalP"/>
    </source>
</evidence>
<dbReference type="SUPFAM" id="SSF47240">
    <property type="entry name" value="Ferritin-like"/>
    <property type="match status" value="1"/>
</dbReference>